<keyword evidence="10" id="KW-0626">Porin</keyword>
<organism evidence="19 20">
    <name type="scientific">Psychroflexus salarius</name>
    <dbReference type="NCBI Taxonomy" id="1155689"/>
    <lineage>
        <taxon>Bacteria</taxon>
        <taxon>Pseudomonadati</taxon>
        <taxon>Bacteroidota</taxon>
        <taxon>Flavobacteriia</taxon>
        <taxon>Flavobacteriales</taxon>
        <taxon>Flavobacteriaceae</taxon>
        <taxon>Psychroflexus</taxon>
    </lineage>
</organism>
<proteinExistence type="inferred from homology"/>
<keyword evidence="13" id="KW-0998">Cell outer membrane</keyword>
<evidence type="ECO:0000256" key="15">
    <source>
        <dbReference type="SAM" id="Phobius"/>
    </source>
</evidence>
<dbReference type="InterPro" id="IPR003715">
    <property type="entry name" value="Poly_export_N"/>
</dbReference>
<keyword evidence="4" id="KW-1134">Transmembrane beta strand</keyword>
<keyword evidence="6 15" id="KW-0812">Transmembrane</keyword>
<feature type="domain" description="Soluble ligand binding" evidence="17">
    <location>
        <begin position="317"/>
        <end position="362"/>
    </location>
</feature>
<dbReference type="STRING" id="1155689.SAMN05444278_106120"/>
<evidence type="ECO:0000256" key="7">
    <source>
        <dbReference type="ARBA" id="ARBA00022729"/>
    </source>
</evidence>
<keyword evidence="8" id="KW-0625">Polysaccharide transport</keyword>
<dbReference type="InterPro" id="IPR019554">
    <property type="entry name" value="Soluble_ligand-bd"/>
</dbReference>
<feature type="domain" description="SLBB" evidence="18">
    <location>
        <begin position="591"/>
        <end position="666"/>
    </location>
</feature>
<evidence type="ECO:0000313" key="20">
    <source>
        <dbReference type="Proteomes" id="UP000184462"/>
    </source>
</evidence>
<reference evidence="19 20" key="1">
    <citation type="submission" date="2016-11" db="EMBL/GenBank/DDBJ databases">
        <authorList>
            <person name="Jaros S."/>
            <person name="Januszkiewicz K."/>
            <person name="Wedrychowicz H."/>
        </authorList>
    </citation>
    <scope>NUCLEOTIDE SEQUENCE [LARGE SCALE GENOMIC DNA]</scope>
    <source>
        <strain evidence="19 20">DSM 25661</strain>
    </source>
</reference>
<dbReference type="GO" id="GO:0015288">
    <property type="term" value="F:porin activity"/>
    <property type="evidence" value="ECO:0007669"/>
    <property type="project" value="UniProtKB-KW"/>
</dbReference>
<dbReference type="RefSeq" id="WP_073193230.1">
    <property type="nucleotide sequence ID" value="NZ_FQTW01000006.1"/>
</dbReference>
<keyword evidence="3" id="KW-0813">Transport</keyword>
<evidence type="ECO:0000256" key="8">
    <source>
        <dbReference type="ARBA" id="ARBA00023047"/>
    </source>
</evidence>
<evidence type="ECO:0000256" key="11">
    <source>
        <dbReference type="ARBA" id="ARBA00023136"/>
    </source>
</evidence>
<dbReference type="GO" id="GO:0015159">
    <property type="term" value="F:polysaccharide transmembrane transporter activity"/>
    <property type="evidence" value="ECO:0007669"/>
    <property type="project" value="InterPro"/>
</dbReference>
<dbReference type="Pfam" id="PF22461">
    <property type="entry name" value="SLBB_2"/>
    <property type="match status" value="2"/>
</dbReference>
<dbReference type="Pfam" id="PF10531">
    <property type="entry name" value="SLBB"/>
    <property type="match status" value="2"/>
</dbReference>
<feature type="domain" description="Soluble ligand binding" evidence="17">
    <location>
        <begin position="496"/>
        <end position="537"/>
    </location>
</feature>
<keyword evidence="12" id="KW-0564">Palmitate</keyword>
<dbReference type="InterPro" id="IPR049712">
    <property type="entry name" value="Poly_export"/>
</dbReference>
<accession>A0A1M4WQY2</accession>
<evidence type="ECO:0000313" key="19">
    <source>
        <dbReference type="EMBL" id="SHE83624.1"/>
    </source>
</evidence>
<evidence type="ECO:0000256" key="10">
    <source>
        <dbReference type="ARBA" id="ARBA00023114"/>
    </source>
</evidence>
<keyword evidence="11 15" id="KW-0472">Membrane</keyword>
<dbReference type="InterPro" id="IPR054765">
    <property type="entry name" value="SLBB_dom"/>
</dbReference>
<keyword evidence="15" id="KW-1133">Transmembrane helix</keyword>
<evidence type="ECO:0000256" key="14">
    <source>
        <dbReference type="ARBA" id="ARBA00023288"/>
    </source>
</evidence>
<keyword evidence="5" id="KW-0762">Sugar transport</keyword>
<dbReference type="Pfam" id="PF02563">
    <property type="entry name" value="Poly_export"/>
    <property type="match status" value="1"/>
</dbReference>
<dbReference type="PANTHER" id="PTHR33619">
    <property type="entry name" value="POLYSACCHARIDE EXPORT PROTEIN GFCE-RELATED"/>
    <property type="match status" value="1"/>
</dbReference>
<comment type="similarity">
    <text evidence="2">Belongs to the BexD/CtrA/VexA family.</text>
</comment>
<sequence length="778" mass="88009">MRYTLALIFFLICSWCTTYSQDLFLQKDLSSIKASQFSDSQIQNLKYQLEKRDLTIDQLALITQSKGIDESEFDKIKLRLKNTKHIYSNQDFNIEDSTEVSKNLNTYYSYRQRDSIYKTLDTLIVSNNVFGSEMFNDMALSFEPNQNQPTPANYILGPGDQLEIVLFGEQQFNQSLIISKNGKLILPNIGSIHLSGLQLEPAISRIKQRVATIFKSLKTGGSQLSVSISKYRTINVTIIGSAQPGNYNLSSMSTVFNALFVAGGPNNLGSYRIIELIRNNQIIKKIDLYDFLVKGDQSANLALKDNDLIRIPTYNSRVYLAGQVKTPAIYEILPGETLEDIVNYASGFTEEAYKNRILVTQKTDKELKIIDLNQSNYKFYQPKSGDVIRVDKILNRYRNRVQIKGAVYRPGNYSLSIQDTLRVKDLIEKADGLKENVFLPRASLIRQTDNLTKEYISVNLKDLLNGDQEANLILQKEDVLVIYYDEKLLDTYKNFIEGEVRFPGNYNFFKGKTLYDLLLEAGYFTDKASKRVDVYRRLIVDEYIPQDQDQIKTFNLTIDPQNPDVAESFLLSPLDYVIVRRVITSETPSIVTVKGQVSYPGKYALIKGIDNITNIIERAGGFNDEANLNAIKIVRAEKIIPINWSSLKRLSASEMLRIEPDDVIEVPEKNQTVSVQGQVMLETELVYEKGKTLRYYLKNAGGTNSLGAKNKIFVTYSNGSAANTSSFLGFKFYPKIKPGSTIMVPTKPERDKLNLNEVIGVASTLATLGAVLLGIFIR</sequence>
<dbReference type="OrthoDB" id="9808948at2"/>
<keyword evidence="9" id="KW-0406">Ion transport</keyword>
<dbReference type="GO" id="GO:0046930">
    <property type="term" value="C:pore complex"/>
    <property type="evidence" value="ECO:0007669"/>
    <property type="project" value="UniProtKB-KW"/>
</dbReference>
<evidence type="ECO:0000259" key="18">
    <source>
        <dbReference type="Pfam" id="PF22461"/>
    </source>
</evidence>
<evidence type="ECO:0000256" key="9">
    <source>
        <dbReference type="ARBA" id="ARBA00023065"/>
    </source>
</evidence>
<evidence type="ECO:0000256" key="2">
    <source>
        <dbReference type="ARBA" id="ARBA00009450"/>
    </source>
</evidence>
<dbReference type="GO" id="GO:0009279">
    <property type="term" value="C:cell outer membrane"/>
    <property type="evidence" value="ECO:0007669"/>
    <property type="project" value="UniProtKB-SubCell"/>
</dbReference>
<evidence type="ECO:0000259" key="16">
    <source>
        <dbReference type="Pfam" id="PF02563"/>
    </source>
</evidence>
<dbReference type="AlphaFoldDB" id="A0A1M4WQY2"/>
<evidence type="ECO:0000256" key="1">
    <source>
        <dbReference type="ARBA" id="ARBA00004571"/>
    </source>
</evidence>
<evidence type="ECO:0000259" key="17">
    <source>
        <dbReference type="Pfam" id="PF10531"/>
    </source>
</evidence>
<comment type="subcellular location">
    <subcellularLocation>
        <location evidence="1">Cell outer membrane</location>
        <topology evidence="1">Multi-pass membrane protein</topology>
    </subcellularLocation>
</comment>
<protein>
    <submittedName>
        <fullName evidence="19">Protein involved in polysaccharide export, contains SLBB domain of the beta-grasp fold</fullName>
    </submittedName>
</protein>
<evidence type="ECO:0000256" key="5">
    <source>
        <dbReference type="ARBA" id="ARBA00022597"/>
    </source>
</evidence>
<evidence type="ECO:0000256" key="3">
    <source>
        <dbReference type="ARBA" id="ARBA00022448"/>
    </source>
</evidence>
<name>A0A1M4WQY2_9FLAO</name>
<feature type="transmembrane region" description="Helical" evidence="15">
    <location>
        <begin position="758"/>
        <end position="777"/>
    </location>
</feature>
<gene>
    <name evidence="19" type="ORF">SAMN05444278_106120</name>
</gene>
<dbReference type="GO" id="GO:0006811">
    <property type="term" value="P:monoatomic ion transport"/>
    <property type="evidence" value="ECO:0007669"/>
    <property type="project" value="UniProtKB-KW"/>
</dbReference>
<keyword evidence="7" id="KW-0732">Signal</keyword>
<dbReference type="Proteomes" id="UP000184462">
    <property type="component" value="Unassembled WGS sequence"/>
</dbReference>
<feature type="domain" description="Polysaccharide export protein N-terminal" evidence="16">
    <location>
        <begin position="149"/>
        <end position="215"/>
    </location>
</feature>
<evidence type="ECO:0000256" key="12">
    <source>
        <dbReference type="ARBA" id="ARBA00023139"/>
    </source>
</evidence>
<evidence type="ECO:0000256" key="6">
    <source>
        <dbReference type="ARBA" id="ARBA00022692"/>
    </source>
</evidence>
<dbReference type="Gene3D" id="3.10.560.10">
    <property type="entry name" value="Outer membrane lipoprotein wza domain like"/>
    <property type="match status" value="6"/>
</dbReference>
<evidence type="ECO:0000256" key="13">
    <source>
        <dbReference type="ARBA" id="ARBA00023237"/>
    </source>
</evidence>
<dbReference type="EMBL" id="FQTW01000006">
    <property type="protein sequence ID" value="SHE83624.1"/>
    <property type="molecule type" value="Genomic_DNA"/>
</dbReference>
<feature type="domain" description="SLBB" evidence="18">
    <location>
        <begin position="400"/>
        <end position="481"/>
    </location>
</feature>
<keyword evidence="14" id="KW-0449">Lipoprotein</keyword>
<dbReference type="PANTHER" id="PTHR33619:SF3">
    <property type="entry name" value="POLYSACCHARIDE EXPORT PROTEIN GFCE-RELATED"/>
    <property type="match status" value="1"/>
</dbReference>
<evidence type="ECO:0000256" key="4">
    <source>
        <dbReference type="ARBA" id="ARBA00022452"/>
    </source>
</evidence>
<keyword evidence="20" id="KW-1185">Reference proteome</keyword>